<keyword evidence="1" id="KW-0812">Transmembrane</keyword>
<evidence type="ECO:0000256" key="1">
    <source>
        <dbReference type="SAM" id="Phobius"/>
    </source>
</evidence>
<feature type="non-terminal residue" evidence="2">
    <location>
        <position position="1"/>
    </location>
</feature>
<organism evidence="2 3">
    <name type="scientific">Bacteroides caccae</name>
    <dbReference type="NCBI Taxonomy" id="47678"/>
    <lineage>
        <taxon>Bacteria</taxon>
        <taxon>Pseudomonadati</taxon>
        <taxon>Bacteroidota</taxon>
        <taxon>Bacteroidia</taxon>
        <taxon>Bacteroidales</taxon>
        <taxon>Bacteroidaceae</taxon>
        <taxon>Bacteroides</taxon>
    </lineage>
</organism>
<evidence type="ECO:0000313" key="3">
    <source>
        <dbReference type="Proteomes" id="UP000368418"/>
    </source>
</evidence>
<proteinExistence type="predicted"/>
<gene>
    <name evidence="2" type="ORF">F2Y31_18900</name>
</gene>
<evidence type="ECO:0000313" key="2">
    <source>
        <dbReference type="EMBL" id="KAA5495611.1"/>
    </source>
</evidence>
<comment type="caution">
    <text evidence="2">The sequence shown here is derived from an EMBL/GenBank/DDBJ whole genome shotgun (WGS) entry which is preliminary data.</text>
</comment>
<dbReference type="EMBL" id="VVYD01000023">
    <property type="protein sequence ID" value="KAA5495611.1"/>
    <property type="molecule type" value="Genomic_DNA"/>
</dbReference>
<dbReference type="AlphaFoldDB" id="A0A9P4DYM7"/>
<protein>
    <submittedName>
        <fullName evidence="2">Uncharacterized protein</fullName>
    </submittedName>
</protein>
<reference evidence="2 3" key="1">
    <citation type="journal article" date="2019" name="Nat. Med.">
        <title>A library of human gut bacterial isolates paired with longitudinal multiomics data enables mechanistic microbiome research.</title>
        <authorList>
            <person name="Poyet M."/>
            <person name="Groussin M."/>
            <person name="Gibbons S.M."/>
            <person name="Avila-Pacheco J."/>
            <person name="Jiang X."/>
            <person name="Kearney S.M."/>
            <person name="Perrotta A.R."/>
            <person name="Berdy B."/>
            <person name="Zhao S."/>
            <person name="Lieberman T.D."/>
            <person name="Swanson P.K."/>
            <person name="Smith M."/>
            <person name="Roesemann S."/>
            <person name="Alexander J.E."/>
            <person name="Rich S.A."/>
            <person name="Livny J."/>
            <person name="Vlamakis H."/>
            <person name="Clish C."/>
            <person name="Bullock K."/>
            <person name="Deik A."/>
            <person name="Scott J."/>
            <person name="Pierce K.A."/>
            <person name="Xavier R.J."/>
            <person name="Alm E.J."/>
        </authorList>
    </citation>
    <scope>NUCLEOTIDE SEQUENCE [LARGE SCALE GENOMIC DNA]</scope>
    <source>
        <strain evidence="2 3">BIOML-A19</strain>
    </source>
</reference>
<feature type="transmembrane region" description="Helical" evidence="1">
    <location>
        <begin position="25"/>
        <end position="48"/>
    </location>
</feature>
<sequence length="69" mass="8163">QLKENEPIFIVNEKKEGASCITTHLHFLLFFFSLCHILCYVILCYRYVNLSETYYEYFVSTIILVTCAL</sequence>
<keyword evidence="1" id="KW-0472">Membrane</keyword>
<accession>A0A9P4DYM7</accession>
<dbReference type="Proteomes" id="UP000368418">
    <property type="component" value="Unassembled WGS sequence"/>
</dbReference>
<keyword evidence="1" id="KW-1133">Transmembrane helix</keyword>
<name>A0A9P4DYM7_9BACE</name>